<name>A2STM5_METLZ</name>
<organism evidence="1 2">
    <name type="scientific">Methanocorpusculum labreanum (strain ATCC 43576 / DSM 4855 / Z)</name>
    <dbReference type="NCBI Taxonomy" id="410358"/>
    <lineage>
        <taxon>Archaea</taxon>
        <taxon>Methanobacteriati</taxon>
        <taxon>Methanobacteriota</taxon>
        <taxon>Stenosarchaea group</taxon>
        <taxon>Methanomicrobia</taxon>
        <taxon>Methanomicrobiales</taxon>
        <taxon>Methanocorpusculaceae</taxon>
        <taxon>Methanocorpusculum</taxon>
    </lineage>
</organism>
<protein>
    <submittedName>
        <fullName evidence="1">Uncharacterized protein</fullName>
    </submittedName>
</protein>
<accession>A2STM5</accession>
<dbReference type="EMBL" id="CP000559">
    <property type="protein sequence ID" value="ABN07681.1"/>
    <property type="molecule type" value="Genomic_DNA"/>
</dbReference>
<keyword evidence="2" id="KW-1185">Reference proteome</keyword>
<dbReference type="eggNOG" id="arCOG06570">
    <property type="taxonomic scope" value="Archaea"/>
</dbReference>
<reference evidence="1 2" key="1">
    <citation type="journal article" date="2009" name="Stand. Genomic Sci.">
        <title>Complete genome sequence of Methanocorpusculum labreanum type strain Z.</title>
        <authorList>
            <person name="Anderson I.J."/>
            <person name="Sieprawska-Lupa M."/>
            <person name="Goltsman E."/>
            <person name="Lapidus A."/>
            <person name="Copeland A."/>
            <person name="Glavina Del Rio T."/>
            <person name="Tice H."/>
            <person name="Dalin E."/>
            <person name="Barry K."/>
            <person name="Pitluck S."/>
            <person name="Hauser L."/>
            <person name="Land M."/>
            <person name="Lucas S."/>
            <person name="Richardson P."/>
            <person name="Whitman W.B."/>
            <person name="Kyrpides N.C."/>
        </authorList>
    </citation>
    <scope>NUCLEOTIDE SEQUENCE [LARGE SCALE GENOMIC DNA]</scope>
    <source>
        <strain evidence="2">ATCC 43576 / DSM 4855 / Z</strain>
    </source>
</reference>
<sequence>MYSDNEYSGMRRVSYLFPHTCDLMFDVYQPFSIYLQGMTKLADRQDNFRTAAGPVKREISVSIAHDRLGFERIRKTSHLEDVTDEADFQIILTDTILKSSGNVPKNEQKFLVKGIDKGPFTEVYVTKSPAIPGVSALDIKQIIQELFA</sequence>
<dbReference type="HOGENOM" id="CLU_1850653_0_0_2"/>
<evidence type="ECO:0000313" key="1">
    <source>
        <dbReference type="EMBL" id="ABN07681.1"/>
    </source>
</evidence>
<proteinExistence type="predicted"/>
<gene>
    <name evidence="1" type="ordered locus">Mlab_1517</name>
</gene>
<dbReference type="Proteomes" id="UP000000365">
    <property type="component" value="Chromosome"/>
</dbReference>
<evidence type="ECO:0000313" key="2">
    <source>
        <dbReference type="Proteomes" id="UP000000365"/>
    </source>
</evidence>
<dbReference type="KEGG" id="mla:Mlab_1517"/>
<dbReference type="AlphaFoldDB" id="A2STM5"/>
<dbReference type="STRING" id="410358.Mlab_1517"/>